<evidence type="ECO:0000313" key="3">
    <source>
        <dbReference type="Proteomes" id="UP000230423"/>
    </source>
</evidence>
<dbReference type="Proteomes" id="UP000230423">
    <property type="component" value="Unassembled WGS sequence"/>
</dbReference>
<gene>
    <name evidence="2" type="ORF">TELCIR_20479</name>
</gene>
<dbReference type="EMBL" id="KZ362447">
    <property type="protein sequence ID" value="PIO58091.1"/>
    <property type="molecule type" value="Genomic_DNA"/>
</dbReference>
<dbReference type="OrthoDB" id="5797421at2759"/>
<feature type="non-terminal residue" evidence="2">
    <location>
        <position position="1"/>
    </location>
</feature>
<keyword evidence="1" id="KW-0472">Membrane</keyword>
<dbReference type="SUPFAM" id="SSF81321">
    <property type="entry name" value="Family A G protein-coupled receptor-like"/>
    <property type="match status" value="1"/>
</dbReference>
<organism evidence="2 3">
    <name type="scientific">Teladorsagia circumcincta</name>
    <name type="common">Brown stomach worm</name>
    <name type="synonym">Ostertagia circumcincta</name>
    <dbReference type="NCBI Taxonomy" id="45464"/>
    <lineage>
        <taxon>Eukaryota</taxon>
        <taxon>Metazoa</taxon>
        <taxon>Ecdysozoa</taxon>
        <taxon>Nematoda</taxon>
        <taxon>Chromadorea</taxon>
        <taxon>Rhabditida</taxon>
        <taxon>Rhabditina</taxon>
        <taxon>Rhabditomorpha</taxon>
        <taxon>Strongyloidea</taxon>
        <taxon>Trichostrongylidae</taxon>
        <taxon>Teladorsagia</taxon>
    </lineage>
</organism>
<evidence type="ECO:0000256" key="1">
    <source>
        <dbReference type="SAM" id="Phobius"/>
    </source>
</evidence>
<accession>A0A2G9TJG3</accession>
<reference evidence="2 3" key="1">
    <citation type="submission" date="2015-09" db="EMBL/GenBank/DDBJ databases">
        <title>Draft genome of the parasitic nematode Teladorsagia circumcincta isolate WARC Sus (inbred).</title>
        <authorList>
            <person name="Mitreva M."/>
        </authorList>
    </citation>
    <scope>NUCLEOTIDE SEQUENCE [LARGE SCALE GENOMIC DNA]</scope>
    <source>
        <strain evidence="2 3">S</strain>
    </source>
</reference>
<dbReference type="Gene3D" id="1.20.1070.10">
    <property type="entry name" value="Rhodopsin 7-helix transmembrane proteins"/>
    <property type="match status" value="1"/>
</dbReference>
<sequence>SRVRAATRTLVFVVATYLLSNILNVIITIWEYIDYESITVTFNTFYTFAVDVVSLLTIFAGSLRLPIYVCCQTELRKDFIAQLKKICYRSPYKEEPQDIEDKILGGGALGNRGQESTEDEKAYCVIADLKGE</sequence>
<keyword evidence="1" id="KW-0812">Transmembrane</keyword>
<dbReference type="PANTHER" id="PTHR46709:SF4">
    <property type="entry name" value="G-PROTEIN COUPLED RECEPTORS FAMILY 1 PROFILE DOMAIN-CONTAINING PROTEIN"/>
    <property type="match status" value="1"/>
</dbReference>
<evidence type="ECO:0008006" key="4">
    <source>
        <dbReference type="Google" id="ProtNLM"/>
    </source>
</evidence>
<name>A0A2G9TJG3_TELCI</name>
<dbReference type="PANTHER" id="PTHR46709">
    <property type="entry name" value="PROTEIN CBG23488-RELATED"/>
    <property type="match status" value="1"/>
</dbReference>
<evidence type="ECO:0000313" key="2">
    <source>
        <dbReference type="EMBL" id="PIO58091.1"/>
    </source>
</evidence>
<keyword evidence="3" id="KW-1185">Reference proteome</keyword>
<proteinExistence type="predicted"/>
<dbReference type="AlphaFoldDB" id="A0A2G9TJG3"/>
<feature type="transmembrane region" description="Helical" evidence="1">
    <location>
        <begin position="12"/>
        <end position="33"/>
    </location>
</feature>
<keyword evidence="1" id="KW-1133">Transmembrane helix</keyword>
<feature type="transmembrane region" description="Helical" evidence="1">
    <location>
        <begin position="45"/>
        <end position="67"/>
    </location>
</feature>
<protein>
    <recommendedName>
        <fullName evidence="4">G-protein coupled receptors family 1 profile domain-containing protein</fullName>
    </recommendedName>
</protein>